<gene>
    <name evidence="2" type="ORF">R5R35_003325</name>
</gene>
<dbReference type="EMBL" id="JAZDUA010000218">
    <property type="protein sequence ID" value="KAK7863841.1"/>
    <property type="molecule type" value="Genomic_DNA"/>
</dbReference>
<evidence type="ECO:0000313" key="2">
    <source>
        <dbReference type="EMBL" id="KAK7863841.1"/>
    </source>
</evidence>
<dbReference type="Gene3D" id="1.10.2080.10">
    <property type="entry name" value="Insect odorant-binding protein A10/Ejaculatory bulb-specific protein 3"/>
    <property type="match status" value="1"/>
</dbReference>
<organism evidence="2 3">
    <name type="scientific">Gryllus longicercus</name>
    <dbReference type="NCBI Taxonomy" id="2509291"/>
    <lineage>
        <taxon>Eukaryota</taxon>
        <taxon>Metazoa</taxon>
        <taxon>Ecdysozoa</taxon>
        <taxon>Arthropoda</taxon>
        <taxon>Hexapoda</taxon>
        <taxon>Insecta</taxon>
        <taxon>Pterygota</taxon>
        <taxon>Neoptera</taxon>
        <taxon>Polyneoptera</taxon>
        <taxon>Orthoptera</taxon>
        <taxon>Ensifera</taxon>
        <taxon>Gryllidea</taxon>
        <taxon>Grylloidea</taxon>
        <taxon>Gryllidae</taxon>
        <taxon>Gryllinae</taxon>
        <taxon>Gryllus</taxon>
    </lineage>
</organism>
<dbReference type="InterPro" id="IPR005055">
    <property type="entry name" value="A10/PebIII"/>
</dbReference>
<name>A0AAN9VIL8_9ORTH</name>
<evidence type="ECO:0000256" key="1">
    <source>
        <dbReference type="SAM" id="SignalP"/>
    </source>
</evidence>
<feature type="chain" id="PRO_5042965648" description="Chemosensory protein" evidence="1">
    <location>
        <begin position="30"/>
        <end position="148"/>
    </location>
</feature>
<evidence type="ECO:0000313" key="3">
    <source>
        <dbReference type="Proteomes" id="UP001378592"/>
    </source>
</evidence>
<feature type="signal peptide" evidence="1">
    <location>
        <begin position="1"/>
        <end position="29"/>
    </location>
</feature>
<proteinExistence type="predicted"/>
<reference evidence="2 3" key="1">
    <citation type="submission" date="2024-03" db="EMBL/GenBank/DDBJ databases">
        <title>The genome assembly and annotation of the cricket Gryllus longicercus Weissman &amp; Gray.</title>
        <authorList>
            <person name="Szrajer S."/>
            <person name="Gray D."/>
            <person name="Ylla G."/>
        </authorList>
    </citation>
    <scope>NUCLEOTIDE SEQUENCE [LARGE SCALE GENOMIC DNA]</scope>
    <source>
        <strain evidence="2">DAG 2021-001</strain>
        <tissue evidence="2">Whole body minus gut</tissue>
    </source>
</reference>
<dbReference type="PANTHER" id="PTHR11257">
    <property type="entry name" value="CHEMOSENSORY PROTEIN-RELATED"/>
    <property type="match status" value="1"/>
</dbReference>
<dbReference type="AlphaFoldDB" id="A0AAN9VIL8"/>
<accession>A0AAN9VIL8</accession>
<dbReference type="Proteomes" id="UP001378592">
    <property type="component" value="Unassembled WGS sequence"/>
</dbReference>
<dbReference type="SUPFAM" id="SSF100910">
    <property type="entry name" value="Chemosensory protein Csp2"/>
    <property type="match status" value="1"/>
</dbReference>
<evidence type="ECO:0008006" key="4">
    <source>
        <dbReference type="Google" id="ProtNLM"/>
    </source>
</evidence>
<comment type="caution">
    <text evidence="2">The sequence shown here is derived from an EMBL/GenBank/DDBJ whole genome shotgun (WGS) entry which is preliminary data.</text>
</comment>
<keyword evidence="1" id="KW-0732">Signal</keyword>
<dbReference type="PANTHER" id="PTHR11257:SF12">
    <property type="entry name" value="EJACULATORY BULB-SPECIFIC PROTEIN 3-RELATED"/>
    <property type="match status" value="1"/>
</dbReference>
<protein>
    <recommendedName>
        <fullName evidence="4">Chemosensory protein</fullName>
    </recommendedName>
</protein>
<dbReference type="Pfam" id="PF03392">
    <property type="entry name" value="OS-D"/>
    <property type="match status" value="1"/>
</dbReference>
<dbReference type="InterPro" id="IPR036682">
    <property type="entry name" value="OS_D_A10/PebIII_sf"/>
</dbReference>
<sequence>MVSAARPSAWVVLALALVALRASDSDAAARRCDGVTIGEKYTDRYDNVDVDAILNSQRLLKAYVDCIMDRGACTKEGCFLKAVVPDALGNECSKCNDKQKRIAGKILANLLQFHRDDYWNEILNKYDPTGEFRRRHEWTEDDDEDPED</sequence>
<keyword evidence="3" id="KW-1185">Reference proteome</keyword>